<feature type="compositionally biased region" description="Basic and acidic residues" evidence="1">
    <location>
        <begin position="820"/>
        <end position="830"/>
    </location>
</feature>
<gene>
    <name evidence="4" type="primary">LOC109484986</name>
</gene>
<feature type="region of interest" description="Disordered" evidence="1">
    <location>
        <begin position="2110"/>
        <end position="2235"/>
    </location>
</feature>
<feature type="compositionally biased region" description="Polar residues" evidence="1">
    <location>
        <begin position="782"/>
        <end position="799"/>
    </location>
</feature>
<feature type="region of interest" description="Disordered" evidence="1">
    <location>
        <begin position="2272"/>
        <end position="2341"/>
    </location>
</feature>
<feature type="domain" description="Little elongation complex subunit 1 C-terminal" evidence="2">
    <location>
        <begin position="1858"/>
        <end position="2046"/>
    </location>
</feature>
<dbReference type="InterPro" id="IPR057881">
    <property type="entry name" value="ICE1_C"/>
</dbReference>
<feature type="compositionally biased region" description="Polar residues" evidence="1">
    <location>
        <begin position="1546"/>
        <end position="1560"/>
    </location>
</feature>
<feature type="compositionally biased region" description="Low complexity" evidence="1">
    <location>
        <begin position="1328"/>
        <end position="1343"/>
    </location>
</feature>
<evidence type="ECO:0000313" key="3">
    <source>
        <dbReference type="Proteomes" id="UP000515135"/>
    </source>
</evidence>
<feature type="compositionally biased region" description="Basic and acidic residues" evidence="1">
    <location>
        <begin position="2126"/>
        <end position="2151"/>
    </location>
</feature>
<feature type="compositionally biased region" description="Low complexity" evidence="1">
    <location>
        <begin position="1358"/>
        <end position="1372"/>
    </location>
</feature>
<accession>A0A6P5ACC2</accession>
<feature type="compositionally biased region" description="Low complexity" evidence="1">
    <location>
        <begin position="2179"/>
        <end position="2188"/>
    </location>
</feature>
<feature type="compositionally biased region" description="Low complexity" evidence="1">
    <location>
        <begin position="1305"/>
        <end position="1320"/>
    </location>
</feature>
<feature type="compositionally biased region" description="Polar residues" evidence="1">
    <location>
        <begin position="831"/>
        <end position="846"/>
    </location>
</feature>
<feature type="compositionally biased region" description="Polar residues" evidence="1">
    <location>
        <begin position="1205"/>
        <end position="1214"/>
    </location>
</feature>
<feature type="region of interest" description="Disordered" evidence="1">
    <location>
        <begin position="1187"/>
        <end position="1214"/>
    </location>
</feature>
<feature type="compositionally biased region" description="Polar residues" evidence="1">
    <location>
        <begin position="344"/>
        <end position="354"/>
    </location>
</feature>
<feature type="compositionally biased region" description="Basic and acidic residues" evidence="1">
    <location>
        <begin position="689"/>
        <end position="708"/>
    </location>
</feature>
<protein>
    <submittedName>
        <fullName evidence="4">Uncharacterized protein LOC109484986</fullName>
    </submittedName>
</protein>
<feature type="compositionally biased region" description="Polar residues" evidence="1">
    <location>
        <begin position="2199"/>
        <end position="2212"/>
    </location>
</feature>
<feature type="compositionally biased region" description="Polar residues" evidence="1">
    <location>
        <begin position="468"/>
        <end position="477"/>
    </location>
</feature>
<feature type="compositionally biased region" description="Basic and acidic residues" evidence="1">
    <location>
        <begin position="598"/>
        <end position="614"/>
    </location>
</feature>
<feature type="compositionally biased region" description="Basic and acidic residues" evidence="1">
    <location>
        <begin position="439"/>
        <end position="454"/>
    </location>
</feature>
<keyword evidence="3" id="KW-1185">Reference proteome</keyword>
<feature type="compositionally biased region" description="Basic and acidic residues" evidence="1">
    <location>
        <begin position="557"/>
        <end position="583"/>
    </location>
</feature>
<feature type="compositionally biased region" description="Low complexity" evidence="1">
    <location>
        <begin position="897"/>
        <end position="909"/>
    </location>
</feature>
<dbReference type="KEGG" id="bbel:109484986"/>
<feature type="compositionally biased region" description="Acidic residues" evidence="1">
    <location>
        <begin position="1252"/>
        <end position="1267"/>
    </location>
</feature>
<feature type="compositionally biased region" description="Basic and acidic residues" evidence="1">
    <location>
        <begin position="867"/>
        <end position="878"/>
    </location>
</feature>
<feature type="region of interest" description="Disordered" evidence="1">
    <location>
        <begin position="1226"/>
        <end position="1623"/>
    </location>
</feature>
<feature type="compositionally biased region" description="Acidic residues" evidence="1">
    <location>
        <begin position="284"/>
        <end position="296"/>
    </location>
</feature>
<feature type="compositionally biased region" description="Polar residues" evidence="1">
    <location>
        <begin position="224"/>
        <end position="234"/>
    </location>
</feature>
<evidence type="ECO:0000259" key="2">
    <source>
        <dbReference type="Pfam" id="PF25817"/>
    </source>
</evidence>
<feature type="compositionally biased region" description="Basic residues" evidence="1">
    <location>
        <begin position="2311"/>
        <end position="2328"/>
    </location>
</feature>
<dbReference type="Proteomes" id="UP000515135">
    <property type="component" value="Unplaced"/>
</dbReference>
<name>A0A6P5ACC2_BRABE</name>
<feature type="compositionally biased region" description="Polar residues" evidence="1">
    <location>
        <begin position="1481"/>
        <end position="1501"/>
    </location>
</feature>
<dbReference type="RefSeq" id="XP_019643919.1">
    <property type="nucleotide sequence ID" value="XM_019788360.1"/>
</dbReference>
<dbReference type="PANTHER" id="PTHR11852:SF4">
    <property type="entry name" value="LITTLE ELONGATION COMPLEX SUBUNIT 1"/>
    <property type="match status" value="1"/>
</dbReference>
<feature type="compositionally biased region" description="Basic and acidic residues" evidence="1">
    <location>
        <begin position="1580"/>
        <end position="1606"/>
    </location>
</feature>
<feature type="compositionally biased region" description="Basic and acidic residues" evidence="1">
    <location>
        <begin position="724"/>
        <end position="739"/>
    </location>
</feature>
<dbReference type="Pfam" id="PF25817">
    <property type="entry name" value="ICE1_C"/>
    <property type="match status" value="1"/>
</dbReference>
<proteinExistence type="predicted"/>
<feature type="compositionally biased region" description="Basic and acidic residues" evidence="1">
    <location>
        <begin position="766"/>
        <end position="778"/>
    </location>
</feature>
<feature type="compositionally biased region" description="Low complexity" evidence="1">
    <location>
        <begin position="253"/>
        <end position="262"/>
    </location>
</feature>
<feature type="compositionally biased region" description="Low complexity" evidence="1">
    <location>
        <begin position="936"/>
        <end position="948"/>
    </location>
</feature>
<dbReference type="GeneID" id="109484986"/>
<feature type="compositionally biased region" description="Basic residues" evidence="1">
    <location>
        <begin position="385"/>
        <end position="396"/>
    </location>
</feature>
<organism evidence="3 4">
    <name type="scientific">Branchiostoma belcheri</name>
    <name type="common">Amphioxus</name>
    <dbReference type="NCBI Taxonomy" id="7741"/>
    <lineage>
        <taxon>Eukaryota</taxon>
        <taxon>Metazoa</taxon>
        <taxon>Chordata</taxon>
        <taxon>Cephalochordata</taxon>
        <taxon>Leptocardii</taxon>
        <taxon>Amphioxiformes</taxon>
        <taxon>Branchiostomatidae</taxon>
        <taxon>Branchiostoma</taxon>
    </lineage>
</organism>
<feature type="compositionally biased region" description="Basic and acidic residues" evidence="1">
    <location>
        <begin position="627"/>
        <end position="639"/>
    </location>
</feature>
<feature type="compositionally biased region" description="Polar residues" evidence="1">
    <location>
        <begin position="648"/>
        <end position="666"/>
    </location>
</feature>
<feature type="compositionally biased region" description="Polar residues" evidence="1">
    <location>
        <begin position="2295"/>
        <end position="2309"/>
    </location>
</feature>
<feature type="compositionally biased region" description="Polar residues" evidence="1">
    <location>
        <begin position="2166"/>
        <end position="2175"/>
    </location>
</feature>
<feature type="compositionally biased region" description="Low complexity" evidence="1">
    <location>
        <begin position="2272"/>
        <end position="2281"/>
    </location>
</feature>
<feature type="compositionally biased region" description="Low complexity" evidence="1">
    <location>
        <begin position="958"/>
        <end position="968"/>
    </location>
</feature>
<feature type="compositionally biased region" description="Polar residues" evidence="1">
    <location>
        <begin position="584"/>
        <end position="597"/>
    </location>
</feature>
<feature type="compositionally biased region" description="Basic and acidic residues" evidence="1">
    <location>
        <begin position="999"/>
        <end position="1023"/>
    </location>
</feature>
<feature type="compositionally biased region" description="Basic and acidic residues" evidence="1">
    <location>
        <begin position="910"/>
        <end position="921"/>
    </location>
</feature>
<reference evidence="4" key="1">
    <citation type="submission" date="2025-08" db="UniProtKB">
        <authorList>
            <consortium name="RefSeq"/>
        </authorList>
    </citation>
    <scope>IDENTIFICATION</scope>
    <source>
        <tissue evidence="4">Gonad</tissue>
    </source>
</reference>
<dbReference type="OrthoDB" id="2238957at2759"/>
<feature type="compositionally biased region" description="Low complexity" evidence="1">
    <location>
        <begin position="807"/>
        <end position="819"/>
    </location>
</feature>
<feature type="region of interest" description="Disordered" evidence="1">
    <location>
        <begin position="181"/>
        <end position="409"/>
    </location>
</feature>
<feature type="compositionally biased region" description="Acidic residues" evidence="1">
    <location>
        <begin position="427"/>
        <end position="438"/>
    </location>
</feature>
<sequence length="2407" mass="265979">MSEEVGVTDADTEGAMPGLEVPNWCEGCAGCLALRKELQDKEAEHKRVWLAVKQRVISTEHCETLQMQLDSALKEMEPLKKRNRELEKSQEKCRAEVEEARDRIRASEGLCQQYREVIKKFEDEEAAREANNSSEKKVSVAKLQEDLAKLKADLTSEKRKSRGLERELDRAKVMIEGLQEQNSRVQQEAGEPASIPVVTPAKQPRTSHVTHTRTPKQKAPSPISAMSCSNTANETSDEEEEVNWSTVPNRGVLSPVRLLSPLSPLPPTPAPCRRDDRFSSSSDSSDDNSDMDDDADRIESELLGGTQSLPFSDTDIADEKANEPPKLSPVRSNYRNGIHRSPVLKQSPTVNVSKENGKAQVKRFPRDRVNCSSTQKLTRSQDRRGQKRPPLRRAAKAKAAPMEEEITPPIESTKAAVENDCRSWFGEVEDLSDSESDSCLEKEKDREIKAKNGGEDFASPPRMARLCSSATTESNNDTTEEKRKTRAKSEVLISPLKKTKTTGVTPSRYPLRSRSGDSKQEQEQNGDASFSPRKKNKSESDADDIGGKVNSPTRSQYELRSRQDNKTDKKDDRIEAENTKDKTNVVNESNETLQEQTATKDLHEKEEKPVDSRKLSNSLTEEESDKDEAVKPQSQEENKMSSGFDEVCNNSVENNTTDSESNSKISSPPHVDLPAAPSVNKDPSNNAKAESDQEGTEKPRPDSPEFRRPLTRSLSHGGKVNPGSRRDSSSSEREGDVSPRRVARLKTKLVSPVAGPSSITRSRSSSSEKSHSDVDTKDNLFNPPNSNPTKRATRLQTKLVSPVAGPSLRTRSRSSSSEKSLSDVDMKDKPCNSNTPKRVTRLQTKLISPVAGPSSRRRNRSSSSEKNLSDVDTKDSPPTKKATRLQTKLISPVAGHSSRTQNRSSSSEKSPLDVDTKDNPPKRAARLQSKLVAGPSSRTRSRSLSSEKSLSDVDTKDNPTNPSNSNTPKRVTRLQTKLISPLSGPSSRTRKRSLSSEKGLSDVDTKDNRPKVDSPRRSMRKSDMASLSSSEQMTNRDAEKSAPKSVLSPNKSAKHLRTEDTSGNIHLQVNVSDKETCTAQRNVTSALDIAPQMVTEKPVPKAEPLNNSTSQISKEDAIVKSPKVCTTSEARKMLAVNKVAVVVLEPLEKVSQQSTALQKHVPQEHQNGRHNGKSCTMEAAATNNNATIDEHTINTPEVPDETNRKGSTCTNDNANQQVHQEVGAKADELPSGARQSSAKDGANQEAPKEEETACDTMEEGELSESETETTVSLPNSAASAREHQPMELCLRQQPGVSLPDRESPRVSNRSNRSSLSTSPVSPLPPSPFESLALSPLPVSPLLLERPISPLPPSPWGRSASPSLSPSLPISPLRETPLPPVVSPLQRTPHGDDGWSQSVSSKDAASPNAENPAHSSPCVFRSVAPKGAVQVKPKANRGRGAARSLSMGGKDASCQNSLNSSSKKRAILFVQSEKTAWRSGKKNTQAAQDKQKSTTKANSRPTTLPIKPNSKQQPKTKPGKGTNAQNGPEKVNEGATCSHNGHDITEETTTTPDKSSRQTLKQTEKEKIKKGQSLTLEDEDKDKQTSEMSRLKEVDPQEKIEEGKTKESSQVPDSETLSAAEDAVSSKDVSCISGTCTSKRSLEEDVEDGEITGDESDEVVERRTVKKLRTEPRDKLTADHVLQYMNNMQGGATAAGAVDIIMEYLLQSEEARVDLFPKVKTMCETHNTKLPVMTTAEMAILGRVTYLAKFGQWEGLVSQVSRALYTEIRLNIRKEHLLATCRLYTGLCRLRGQLEQVRILVYDILREKLFFPVDRILTIVSVWPLVLQRSGPNLEDGPMSHVIELVVMSQHIAEDLKSCFRSLYQWKDVKDGDVNSMADRLVELLQRKETAALVNNTHRVKYPRLNPLMYETAKALELLGSHQGWKWTHDHLIQTLLLPLLQKWRDNKKAKSIKSTVPQGTVVAIMQVIGCVGRIGLAEDKLSINQLQQVMIDLLNEAVKKPNSVPWGIQIAAASSLVQLSPGNPGHALSALQTWMNLPRPTLPECMVVLLTVNDPVFRMGYRESIKTPVNSPESRRSFQCSHRVPESCRILPRRQVAVFRGTLQQANAEDIVQKMKPRTSLMKPNFSEEKRTSRSKEDHTSSQTSTKDEIMRGTTAVCDRTERNGYKQTVKNNVDASRKSASTSATRSLKTEHVRRQAQHISSPTTHRQAPSSHHGKHRGKTLSTTRSAPAAGRSSWRTQLPQLFLLYERQLCVSYRPSAVPPPVPEPVIPVVPSNSSSSSRRMRRYSTGRRMSVASTATCSAFDQSIRPQHAHGKPRQQRPKARRLSLHSADGRKDADRGNMGTWAVRRFLRRSLPDEILEDHEAQDEAMLEKLPFVTTLQDITKPSKKATRRNSVVLNAYAAVQK</sequence>
<evidence type="ECO:0000313" key="4">
    <source>
        <dbReference type="RefSeq" id="XP_019643919.1"/>
    </source>
</evidence>
<dbReference type="PANTHER" id="PTHR11852">
    <property type="entry name" value="PLATELET-ACTIVATING FACTOR ACETYLHYDROLASE"/>
    <property type="match status" value="1"/>
</dbReference>
<feature type="compositionally biased region" description="Basic and acidic residues" evidence="1">
    <location>
        <begin position="479"/>
        <end position="489"/>
    </location>
</feature>
<feature type="compositionally biased region" description="Polar residues" evidence="1">
    <location>
        <begin position="973"/>
        <end position="987"/>
    </location>
</feature>
<evidence type="ECO:0000256" key="1">
    <source>
        <dbReference type="SAM" id="MobiDB-lite"/>
    </source>
</evidence>
<feature type="compositionally biased region" description="Polar residues" evidence="1">
    <location>
        <begin position="1607"/>
        <end position="1616"/>
    </location>
</feature>
<feature type="region of interest" description="Disordered" evidence="1">
    <location>
        <begin position="427"/>
        <end position="1061"/>
    </location>
</feature>